<accession>A0A7W8HSB5</accession>
<reference evidence="3 4" key="1">
    <citation type="submission" date="2020-08" db="EMBL/GenBank/DDBJ databases">
        <title>Genomic Encyclopedia of Type Strains, Phase IV (KMG-IV): sequencing the most valuable type-strain genomes for metagenomic binning, comparative biology and taxonomic classification.</title>
        <authorList>
            <person name="Goeker M."/>
        </authorList>
    </citation>
    <scope>NUCLEOTIDE SEQUENCE [LARGE SCALE GENOMIC DNA]</scope>
    <source>
        <strain evidence="3 4">DSM 26376</strain>
    </source>
</reference>
<sequence length="38" mass="3960">MRTITVILLLVLSGCSGTANGGHEYEPPKSTPWSEGAS</sequence>
<gene>
    <name evidence="3" type="ORF">HNR26_003302</name>
</gene>
<feature type="chain" id="PRO_5030624135" evidence="2">
    <location>
        <begin position="22"/>
        <end position="38"/>
    </location>
</feature>
<evidence type="ECO:0000256" key="1">
    <source>
        <dbReference type="SAM" id="MobiDB-lite"/>
    </source>
</evidence>
<dbReference type="EMBL" id="JACHGA010000008">
    <property type="protein sequence ID" value="MBB5277222.1"/>
    <property type="molecule type" value="Genomic_DNA"/>
</dbReference>
<proteinExistence type="predicted"/>
<protein>
    <submittedName>
        <fullName evidence="3">Uncharacterized protein</fullName>
    </submittedName>
</protein>
<comment type="caution">
    <text evidence="3">The sequence shown here is derived from an EMBL/GenBank/DDBJ whole genome shotgun (WGS) entry which is preliminary data.</text>
</comment>
<evidence type="ECO:0000313" key="3">
    <source>
        <dbReference type="EMBL" id="MBB5277222.1"/>
    </source>
</evidence>
<dbReference type="AlphaFoldDB" id="A0A7W8HSB5"/>
<keyword evidence="2" id="KW-0732">Signal</keyword>
<feature type="signal peptide" evidence="2">
    <location>
        <begin position="1"/>
        <end position="21"/>
    </location>
</feature>
<evidence type="ECO:0000313" key="4">
    <source>
        <dbReference type="Proteomes" id="UP000550895"/>
    </source>
</evidence>
<evidence type="ECO:0000256" key="2">
    <source>
        <dbReference type="SAM" id="SignalP"/>
    </source>
</evidence>
<feature type="region of interest" description="Disordered" evidence="1">
    <location>
        <begin position="17"/>
        <end position="38"/>
    </location>
</feature>
<organism evidence="3 4">
    <name type="scientific">Rhizobium rosettiformans</name>
    <dbReference type="NCBI Taxonomy" id="1368430"/>
    <lineage>
        <taxon>Bacteria</taxon>
        <taxon>Pseudomonadati</taxon>
        <taxon>Pseudomonadota</taxon>
        <taxon>Alphaproteobacteria</taxon>
        <taxon>Hyphomicrobiales</taxon>
        <taxon>Rhizobiaceae</taxon>
        <taxon>Rhizobium/Agrobacterium group</taxon>
        <taxon>Rhizobium</taxon>
    </lineage>
</organism>
<dbReference type="Proteomes" id="UP000550895">
    <property type="component" value="Unassembled WGS sequence"/>
</dbReference>
<name>A0A7W8HSB5_9HYPH</name>
<keyword evidence="4" id="KW-1185">Reference proteome</keyword>
<dbReference type="PROSITE" id="PS51257">
    <property type="entry name" value="PROKAR_LIPOPROTEIN"/>
    <property type="match status" value="1"/>
</dbReference>